<feature type="transmembrane region" description="Helical" evidence="3">
    <location>
        <begin position="86"/>
        <end position="110"/>
    </location>
</feature>
<dbReference type="InterPro" id="IPR000160">
    <property type="entry name" value="GGDEF_dom"/>
</dbReference>
<keyword evidence="3" id="KW-1133">Transmembrane helix</keyword>
<evidence type="ECO:0000313" key="5">
    <source>
        <dbReference type="EMBL" id="MDO1583659.1"/>
    </source>
</evidence>
<dbReference type="InterPro" id="IPR043128">
    <property type="entry name" value="Rev_trsase/Diguanyl_cyclase"/>
</dbReference>
<dbReference type="InterPro" id="IPR029787">
    <property type="entry name" value="Nucleotide_cyclase"/>
</dbReference>
<organism evidence="5 6">
    <name type="scientific">Rhizobium oryzicola</name>
    <dbReference type="NCBI Taxonomy" id="1232668"/>
    <lineage>
        <taxon>Bacteria</taxon>
        <taxon>Pseudomonadati</taxon>
        <taxon>Pseudomonadota</taxon>
        <taxon>Alphaproteobacteria</taxon>
        <taxon>Hyphomicrobiales</taxon>
        <taxon>Rhizobiaceae</taxon>
        <taxon>Rhizobium/Agrobacterium group</taxon>
        <taxon>Rhizobium</taxon>
    </lineage>
</organism>
<dbReference type="GO" id="GO:0052621">
    <property type="term" value="F:diguanylate cyclase activity"/>
    <property type="evidence" value="ECO:0007669"/>
    <property type="project" value="UniProtKB-EC"/>
</dbReference>
<feature type="transmembrane region" description="Helical" evidence="3">
    <location>
        <begin position="37"/>
        <end position="54"/>
    </location>
</feature>
<evidence type="ECO:0000259" key="4">
    <source>
        <dbReference type="PROSITE" id="PS50887"/>
    </source>
</evidence>
<feature type="transmembrane region" description="Helical" evidence="3">
    <location>
        <begin position="6"/>
        <end position="25"/>
    </location>
</feature>
<dbReference type="PANTHER" id="PTHR45138:SF9">
    <property type="entry name" value="DIGUANYLATE CYCLASE DGCM-RELATED"/>
    <property type="match status" value="1"/>
</dbReference>
<evidence type="ECO:0000256" key="3">
    <source>
        <dbReference type="SAM" id="Phobius"/>
    </source>
</evidence>
<keyword evidence="6" id="KW-1185">Reference proteome</keyword>
<feature type="domain" description="GGDEF" evidence="4">
    <location>
        <begin position="249"/>
        <end position="381"/>
    </location>
</feature>
<dbReference type="EC" id="2.7.7.65" evidence="1"/>
<comment type="caution">
    <text evidence="5">The sequence shown here is derived from an EMBL/GenBank/DDBJ whole genome shotgun (WGS) entry which is preliminary data.</text>
</comment>
<evidence type="ECO:0000313" key="6">
    <source>
        <dbReference type="Proteomes" id="UP001169006"/>
    </source>
</evidence>
<dbReference type="SUPFAM" id="SSF55073">
    <property type="entry name" value="Nucleotide cyclase"/>
    <property type="match status" value="1"/>
</dbReference>
<feature type="transmembrane region" description="Helical" evidence="3">
    <location>
        <begin position="186"/>
        <end position="212"/>
    </location>
</feature>
<dbReference type="PROSITE" id="PS50887">
    <property type="entry name" value="GGDEF"/>
    <property type="match status" value="1"/>
</dbReference>
<evidence type="ECO:0000256" key="1">
    <source>
        <dbReference type="ARBA" id="ARBA00012528"/>
    </source>
</evidence>
<feature type="transmembrane region" description="Helical" evidence="3">
    <location>
        <begin position="122"/>
        <end position="140"/>
    </location>
</feature>
<dbReference type="Gene3D" id="3.30.70.270">
    <property type="match status" value="1"/>
</dbReference>
<feature type="transmembrane region" description="Helical" evidence="3">
    <location>
        <begin position="60"/>
        <end position="79"/>
    </location>
</feature>
<dbReference type="SMART" id="SM00267">
    <property type="entry name" value="GGDEF"/>
    <property type="match status" value="1"/>
</dbReference>
<accession>A0ABT8SYW4</accession>
<keyword evidence="5" id="KW-0808">Transferase</keyword>
<sequence length="398" mass="42918">MNGADFFLVVNFLIGLSFAVVFLIVSTRSRSRIAARWIAAAYAIASFSTISELLVAHTEFVKFFALTAFATVLAGLLLIRIGIGRLYGVPASPAPLIVFYGIALVLDLIVYELPRGTWVHSFSYQTPFALAIFFSATAVLRSSRRAPIDRAIACLLFMTGFMFIAKAAAAVLLGAGATAKDYVHSYYALVSQSSTGVFVVLVGLMLLSVFVLEIMAQERSNSEVDALSEVLNRRGFDNHCDMRLRRLPGPHALILCDLDHFKKINDTYGHYSGDCVIRAFADLLKASAPENAVVGRLGGEEFCVLLPGVPADAALMFAQAVRGSFAMQVLPGMPSSFRMTASFGVATFQAAGELSVAVRNADAALYEAKASGRNCVRLYRERGTTPLIVVSDNHGTAQ</sequence>
<dbReference type="EMBL" id="JAUKWQ010000005">
    <property type="protein sequence ID" value="MDO1583659.1"/>
    <property type="molecule type" value="Genomic_DNA"/>
</dbReference>
<dbReference type="NCBIfam" id="TIGR00254">
    <property type="entry name" value="GGDEF"/>
    <property type="match status" value="1"/>
</dbReference>
<comment type="catalytic activity">
    <reaction evidence="2">
        <text>2 GTP = 3',3'-c-di-GMP + 2 diphosphate</text>
        <dbReference type="Rhea" id="RHEA:24898"/>
        <dbReference type="ChEBI" id="CHEBI:33019"/>
        <dbReference type="ChEBI" id="CHEBI:37565"/>
        <dbReference type="ChEBI" id="CHEBI:58805"/>
        <dbReference type="EC" id="2.7.7.65"/>
    </reaction>
</comment>
<dbReference type="Pfam" id="PF00990">
    <property type="entry name" value="GGDEF"/>
    <property type="match status" value="1"/>
</dbReference>
<proteinExistence type="predicted"/>
<evidence type="ECO:0000256" key="2">
    <source>
        <dbReference type="ARBA" id="ARBA00034247"/>
    </source>
</evidence>
<protein>
    <recommendedName>
        <fullName evidence="1">diguanylate cyclase</fullName>
        <ecNumber evidence="1">2.7.7.65</ecNumber>
    </recommendedName>
</protein>
<feature type="transmembrane region" description="Helical" evidence="3">
    <location>
        <begin position="152"/>
        <end position="174"/>
    </location>
</feature>
<dbReference type="RefSeq" id="WP_302077863.1">
    <property type="nucleotide sequence ID" value="NZ_JAUKWQ010000005.1"/>
</dbReference>
<dbReference type="Proteomes" id="UP001169006">
    <property type="component" value="Unassembled WGS sequence"/>
</dbReference>
<dbReference type="CDD" id="cd01949">
    <property type="entry name" value="GGDEF"/>
    <property type="match status" value="1"/>
</dbReference>
<dbReference type="PANTHER" id="PTHR45138">
    <property type="entry name" value="REGULATORY COMPONENTS OF SENSORY TRANSDUCTION SYSTEM"/>
    <property type="match status" value="1"/>
</dbReference>
<gene>
    <name evidence="5" type="ORF">Q2T52_16350</name>
</gene>
<dbReference type="InterPro" id="IPR050469">
    <property type="entry name" value="Diguanylate_Cyclase"/>
</dbReference>
<keyword evidence="5" id="KW-0548">Nucleotidyltransferase</keyword>
<keyword evidence="3" id="KW-0472">Membrane</keyword>
<name>A0ABT8SYW4_9HYPH</name>
<reference evidence="5" key="2">
    <citation type="submission" date="2023-07" db="EMBL/GenBank/DDBJ databases">
        <authorList>
            <person name="Sun H."/>
        </authorList>
    </citation>
    <scope>NUCLEOTIDE SEQUENCE</scope>
    <source>
        <strain evidence="5">05753</strain>
    </source>
</reference>
<keyword evidence="3" id="KW-0812">Transmembrane</keyword>
<reference evidence="5" key="1">
    <citation type="journal article" date="2015" name="Int. J. Syst. Evol. Microbiol.">
        <title>Rhizobium oryzicola sp. nov., potential plant-growth-promoting endophytic bacteria isolated from rice roots.</title>
        <authorList>
            <person name="Zhang X.X."/>
            <person name="Gao J.S."/>
            <person name="Cao Y.H."/>
            <person name="Sheirdil R.A."/>
            <person name="Wang X.C."/>
            <person name="Zhang L."/>
        </authorList>
    </citation>
    <scope>NUCLEOTIDE SEQUENCE</scope>
    <source>
        <strain evidence="5">05753</strain>
    </source>
</reference>